<proteinExistence type="predicted"/>
<keyword evidence="1" id="KW-1133">Transmembrane helix</keyword>
<keyword evidence="1" id="KW-0812">Transmembrane</keyword>
<sequence>MFDEMLAENSVVITADTQVSLVAFPSVFPDSTPLLRLTLVFDGPSIDSPYLGTLYQAVRSGYSIVSTLNTMTIFTFQENYIVGSNFVIQDYYNVKNLVETRGIICWSQSSCPVTLNALKGPVSAMTLNSDDGDEYVKHLDVSTDSQLKVYLGARREGNETNLIATYNSIQAKNNIPQKFNGLLMTYYLEEGTALVELAEDSNYTRWNDAISGRKGFISSMFYGQNNYYQDTYEVIQAMHLNETFMYNINITYLDTSNSAVLSISFQDEFGITDYSFSAENPVQNMSFSVMSSKMVVTYVTNGTVTSGFYLDFEIETPISSNQVPMSFFFVTFIFIFLHQLFVD</sequence>
<feature type="domain" description="DUF7591" evidence="2">
    <location>
        <begin position="92"/>
        <end position="200"/>
    </location>
</feature>
<keyword evidence="1" id="KW-0472">Membrane</keyword>
<reference evidence="4" key="2">
    <citation type="submission" date="2022-06" db="UniProtKB">
        <authorList>
            <consortium name="EnsemblMetazoa"/>
        </authorList>
    </citation>
    <scope>IDENTIFICATION</scope>
    <source>
        <strain evidence="4">DF5081</strain>
    </source>
</reference>
<dbReference type="Proteomes" id="UP000005237">
    <property type="component" value="Unassembled WGS sequence"/>
</dbReference>
<evidence type="ECO:0000256" key="1">
    <source>
        <dbReference type="SAM" id="Phobius"/>
    </source>
</evidence>
<evidence type="ECO:0000313" key="4">
    <source>
        <dbReference type="EnsemblMetazoa" id="CJA10601b.1"/>
    </source>
</evidence>
<evidence type="ECO:0008006" key="6">
    <source>
        <dbReference type="Google" id="ProtNLM"/>
    </source>
</evidence>
<dbReference type="Pfam" id="PF24511">
    <property type="entry name" value="DUF7591"/>
    <property type="match status" value="1"/>
</dbReference>
<feature type="domain" description="DUF7592" evidence="3">
    <location>
        <begin position="7"/>
        <end position="75"/>
    </location>
</feature>
<dbReference type="EnsemblMetazoa" id="CJA10601b.1">
    <property type="protein sequence ID" value="CJA10601b.1"/>
    <property type="gene ID" value="WBGene00129805"/>
</dbReference>
<evidence type="ECO:0000313" key="5">
    <source>
        <dbReference type="Proteomes" id="UP000005237"/>
    </source>
</evidence>
<keyword evidence="5" id="KW-1185">Reference proteome</keyword>
<dbReference type="PANTHER" id="PTHR47920">
    <property type="entry name" value="PROTEIN CBG13378-RELATED"/>
    <property type="match status" value="1"/>
</dbReference>
<accession>A0A8R1DSQ6</accession>
<feature type="transmembrane region" description="Helical" evidence="1">
    <location>
        <begin position="323"/>
        <end position="342"/>
    </location>
</feature>
<dbReference type="InterPro" id="IPR056014">
    <property type="entry name" value="DUF7592"/>
</dbReference>
<evidence type="ECO:0000259" key="3">
    <source>
        <dbReference type="Pfam" id="PF24512"/>
    </source>
</evidence>
<dbReference type="Pfam" id="PF24512">
    <property type="entry name" value="DUF7592"/>
    <property type="match status" value="1"/>
</dbReference>
<dbReference type="PANTHER" id="PTHR47920:SF1">
    <property type="entry name" value="CUB-LIKE DOMAIN-CONTAINING PROTEIN"/>
    <property type="match status" value="1"/>
</dbReference>
<protein>
    <recommendedName>
        <fullName evidence="6">CUB-like domain-containing protein</fullName>
    </recommendedName>
</protein>
<dbReference type="AlphaFoldDB" id="A0A8R1DSQ6"/>
<organism evidence="4 5">
    <name type="scientific">Caenorhabditis japonica</name>
    <dbReference type="NCBI Taxonomy" id="281687"/>
    <lineage>
        <taxon>Eukaryota</taxon>
        <taxon>Metazoa</taxon>
        <taxon>Ecdysozoa</taxon>
        <taxon>Nematoda</taxon>
        <taxon>Chromadorea</taxon>
        <taxon>Rhabditida</taxon>
        <taxon>Rhabditina</taxon>
        <taxon>Rhabditomorpha</taxon>
        <taxon>Rhabditoidea</taxon>
        <taxon>Rhabditidae</taxon>
        <taxon>Peloderinae</taxon>
        <taxon>Caenorhabditis</taxon>
    </lineage>
</organism>
<evidence type="ECO:0000259" key="2">
    <source>
        <dbReference type="Pfam" id="PF24511"/>
    </source>
</evidence>
<name>A0A8R1DSQ6_CAEJA</name>
<dbReference type="InterPro" id="IPR056013">
    <property type="entry name" value="DUF7591"/>
</dbReference>
<reference evidence="5" key="1">
    <citation type="submission" date="2010-08" db="EMBL/GenBank/DDBJ databases">
        <authorList>
            <consortium name="Caenorhabditis japonica Sequencing Consortium"/>
            <person name="Wilson R.K."/>
        </authorList>
    </citation>
    <scope>NUCLEOTIDE SEQUENCE [LARGE SCALE GENOMIC DNA]</scope>
    <source>
        <strain evidence="5">DF5081</strain>
    </source>
</reference>